<dbReference type="AlphaFoldDB" id="A0A109W440"/>
<reference evidence="3" key="1">
    <citation type="submission" date="2016-02" db="EMBL/GenBank/DDBJ databases">
        <authorList>
            <person name="Holder M.E."/>
            <person name="Ajami N.J."/>
            <person name="Petrosino J.F."/>
        </authorList>
    </citation>
    <scope>NUCLEOTIDE SEQUENCE [LARGE SCALE GENOMIC DNA]</scope>
    <source>
        <strain evidence="3">CCUG 45958</strain>
    </source>
</reference>
<keyword evidence="3" id="KW-1185">Reference proteome</keyword>
<feature type="domain" description="TRASH" evidence="1">
    <location>
        <begin position="49"/>
        <end position="86"/>
    </location>
</feature>
<dbReference type="Proteomes" id="UP000069241">
    <property type="component" value="Chromosome"/>
</dbReference>
<dbReference type="RefSeq" id="WP_008683943.1">
    <property type="nucleotide sequence ID" value="NZ_CP014229.1"/>
</dbReference>
<dbReference type="SMART" id="SM00746">
    <property type="entry name" value="TRASH"/>
    <property type="match status" value="1"/>
</dbReference>
<gene>
    <name evidence="2" type="ORF">AXF13_06355</name>
</gene>
<dbReference type="STRING" id="44742.AXF13_06355"/>
<evidence type="ECO:0000259" key="1">
    <source>
        <dbReference type="SMART" id="SM00746"/>
    </source>
</evidence>
<evidence type="ECO:0000313" key="3">
    <source>
        <dbReference type="Proteomes" id="UP000069241"/>
    </source>
</evidence>
<proteinExistence type="predicted"/>
<organism evidence="2 3">
    <name type="scientific">Desulfovibrio fairfieldensis</name>
    <dbReference type="NCBI Taxonomy" id="44742"/>
    <lineage>
        <taxon>Bacteria</taxon>
        <taxon>Pseudomonadati</taxon>
        <taxon>Thermodesulfobacteriota</taxon>
        <taxon>Desulfovibrionia</taxon>
        <taxon>Desulfovibrionales</taxon>
        <taxon>Desulfovibrionaceae</taxon>
        <taxon>Desulfovibrio</taxon>
    </lineage>
</organism>
<dbReference type="InterPro" id="IPR011017">
    <property type="entry name" value="TRASH_dom"/>
</dbReference>
<sequence>MLKWLILIVAIYVLYRLFANDVLKKKKINKEESAADLERKVAAGEMVKDPECGTYVSVDGNISVRDGDKVYRFCSYDCRDKFLQRLEEGGRELPPRE</sequence>
<protein>
    <submittedName>
        <fullName evidence="2">Transcriptional regulator</fullName>
    </submittedName>
</protein>
<name>A0A109W440_9BACT</name>
<dbReference type="KEGG" id="dfi:AXF13_06355"/>
<evidence type="ECO:0000313" key="2">
    <source>
        <dbReference type="EMBL" id="AMD89761.1"/>
    </source>
</evidence>
<dbReference type="EMBL" id="CP014229">
    <property type="protein sequence ID" value="AMD89761.1"/>
    <property type="molecule type" value="Genomic_DNA"/>
</dbReference>
<accession>A0A109W440</accession>